<evidence type="ECO:0000313" key="2">
    <source>
        <dbReference type="EMBL" id="EFH54888.1"/>
    </source>
</evidence>
<gene>
    <name evidence="2" type="ORF">ARALYDRAFT_900719</name>
</gene>
<accession>D7LE29</accession>
<dbReference type="Proteomes" id="UP000008694">
    <property type="component" value="Unassembled WGS sequence"/>
</dbReference>
<feature type="transmembrane region" description="Helical" evidence="1">
    <location>
        <begin position="48"/>
        <end position="69"/>
    </location>
</feature>
<keyword evidence="1" id="KW-0472">Membrane</keyword>
<evidence type="ECO:0000256" key="1">
    <source>
        <dbReference type="SAM" id="Phobius"/>
    </source>
</evidence>
<keyword evidence="3" id="KW-1185">Reference proteome</keyword>
<reference evidence="3" key="1">
    <citation type="journal article" date="2011" name="Nat. Genet.">
        <title>The Arabidopsis lyrata genome sequence and the basis of rapid genome size change.</title>
        <authorList>
            <person name="Hu T.T."/>
            <person name="Pattyn P."/>
            <person name="Bakker E.G."/>
            <person name="Cao J."/>
            <person name="Cheng J.-F."/>
            <person name="Clark R.M."/>
            <person name="Fahlgren N."/>
            <person name="Fawcett J.A."/>
            <person name="Grimwood J."/>
            <person name="Gundlach H."/>
            <person name="Haberer G."/>
            <person name="Hollister J.D."/>
            <person name="Ossowski S."/>
            <person name="Ottilar R.P."/>
            <person name="Salamov A.A."/>
            <person name="Schneeberger K."/>
            <person name="Spannagl M."/>
            <person name="Wang X."/>
            <person name="Yang L."/>
            <person name="Nasrallah M.E."/>
            <person name="Bergelson J."/>
            <person name="Carrington J.C."/>
            <person name="Gaut B.S."/>
            <person name="Schmutz J."/>
            <person name="Mayer K.F.X."/>
            <person name="Van de Peer Y."/>
            <person name="Grigoriev I.V."/>
            <person name="Nordborg M."/>
            <person name="Weigel D."/>
            <person name="Guo Y.-L."/>
        </authorList>
    </citation>
    <scope>NUCLEOTIDE SEQUENCE [LARGE SCALE GENOMIC DNA]</scope>
    <source>
        <strain evidence="3">cv. MN47</strain>
    </source>
</reference>
<evidence type="ECO:0000313" key="3">
    <source>
        <dbReference type="Proteomes" id="UP000008694"/>
    </source>
</evidence>
<proteinExistence type="predicted"/>
<protein>
    <submittedName>
        <fullName evidence="2">Expressed protein</fullName>
    </submittedName>
</protein>
<dbReference type="HOGENOM" id="CLU_2052836_0_0_1"/>
<name>D7LE29_ARALL</name>
<organism evidence="3">
    <name type="scientific">Arabidopsis lyrata subsp. lyrata</name>
    <name type="common">Lyre-leaved rock-cress</name>
    <dbReference type="NCBI Taxonomy" id="81972"/>
    <lineage>
        <taxon>Eukaryota</taxon>
        <taxon>Viridiplantae</taxon>
        <taxon>Streptophyta</taxon>
        <taxon>Embryophyta</taxon>
        <taxon>Tracheophyta</taxon>
        <taxon>Spermatophyta</taxon>
        <taxon>Magnoliopsida</taxon>
        <taxon>eudicotyledons</taxon>
        <taxon>Gunneridae</taxon>
        <taxon>Pentapetalae</taxon>
        <taxon>rosids</taxon>
        <taxon>malvids</taxon>
        <taxon>Brassicales</taxon>
        <taxon>Brassicaceae</taxon>
        <taxon>Camelineae</taxon>
        <taxon>Arabidopsis</taxon>
    </lineage>
</organism>
<keyword evidence="1" id="KW-1133">Transmembrane helix</keyword>
<sequence length="120" mass="13910">MQVRMFERRNNMAHNSKRPNFASGSLDFLPLPLYSPQNLNPNQSTPLLFFYIPFYLFAAFSLLSDLYAFSSFPIVRFLFVPNRSLSSLHRILQISSISCRFIGFVRSHRFLVVSSVPDQI</sequence>
<dbReference type="AlphaFoldDB" id="D7LE29"/>
<dbReference type="EMBL" id="GL348716">
    <property type="protein sequence ID" value="EFH54888.1"/>
    <property type="molecule type" value="Genomic_DNA"/>
</dbReference>
<dbReference type="Gramene" id="scaffold_400220.1">
    <property type="protein sequence ID" value="scaffold_400220.1"/>
    <property type="gene ID" value="scaffold_400220.1"/>
</dbReference>
<keyword evidence="1" id="KW-0812">Transmembrane</keyword>